<keyword evidence="2" id="KW-1185">Reference proteome</keyword>
<dbReference type="EMBL" id="QVQA01000016">
    <property type="protein sequence ID" value="KAF5100955.1"/>
    <property type="molecule type" value="Genomic_DNA"/>
</dbReference>
<evidence type="ECO:0000313" key="1">
    <source>
        <dbReference type="EMBL" id="KAF5100955.1"/>
    </source>
</evidence>
<protein>
    <submittedName>
        <fullName evidence="1">Uncharacterized protein</fullName>
    </submittedName>
</protein>
<dbReference type="Proteomes" id="UP000744676">
    <property type="component" value="Unassembled WGS sequence"/>
</dbReference>
<gene>
    <name evidence="1" type="ORF">D0Z00_001086</name>
</gene>
<proteinExistence type="predicted"/>
<accession>A0ACB6V834</accession>
<name>A0ACB6V834_9ASCO</name>
<sequence>MISQLGYFTMPAVSAEGIVGALCSYAAVLRFAELAKAEVHPRDCAMLTVIGLVVLSYKLAGRTFNADLTSVKDLTANFEQVVAASDGAILIHTESLMNVFSAFVSHDQYLVALNTADLISKNALFRPNSSASLEHQLPLRVYFELMIRAATHAPELAWEVYEWLKVRYSAPVPAAVLRRMGCGFAESPRLSAKLSTKLVTNVHRILRGRNEPIGPELAIALVNNIIRRGRENGTGSSARLKWAMDVARAENISEDQFRAWLTELSDLELRGSAFWKKPPDGH</sequence>
<reference evidence="1 2" key="1">
    <citation type="journal article" date="2020" name="Front. Microbiol.">
        <title>Phenotypic and Genetic Characterization of the Cheese Ripening Yeast Geotrichum candidum.</title>
        <authorList>
            <person name="Perkins V."/>
            <person name="Vignola S."/>
            <person name="Lessard M.H."/>
            <person name="Plante P.L."/>
            <person name="Corbeil J."/>
            <person name="Dugat-Bony E."/>
            <person name="Frenette M."/>
            <person name="Labrie S."/>
        </authorList>
    </citation>
    <scope>NUCLEOTIDE SEQUENCE [LARGE SCALE GENOMIC DNA]</scope>
    <source>
        <strain evidence="1 2">LMA-1147</strain>
    </source>
</reference>
<organism evidence="1 2">
    <name type="scientific">Geotrichum galactomycetum</name>
    <dbReference type="NCBI Taxonomy" id="27317"/>
    <lineage>
        <taxon>Eukaryota</taxon>
        <taxon>Fungi</taxon>
        <taxon>Dikarya</taxon>
        <taxon>Ascomycota</taxon>
        <taxon>Saccharomycotina</taxon>
        <taxon>Dipodascomycetes</taxon>
        <taxon>Dipodascales</taxon>
        <taxon>Dipodascaceae</taxon>
        <taxon>Geotrichum</taxon>
    </lineage>
</organism>
<comment type="caution">
    <text evidence="1">The sequence shown here is derived from an EMBL/GenBank/DDBJ whole genome shotgun (WGS) entry which is preliminary data.</text>
</comment>
<evidence type="ECO:0000313" key="2">
    <source>
        <dbReference type="Proteomes" id="UP000744676"/>
    </source>
</evidence>